<reference evidence="1 2" key="1">
    <citation type="submission" date="2016-11" db="EMBL/GenBank/DDBJ databases">
        <title>Networking in microbes: conjugative elements and plasmids in the genus Alteromonas.</title>
        <authorList>
            <person name="Lopez-Perez M."/>
            <person name="Ramon-Marco N."/>
            <person name="Rodriguez-Valera F."/>
        </authorList>
    </citation>
    <scope>NUCLEOTIDE SEQUENCE [LARGE SCALE GENOMIC DNA]</scope>
    <source>
        <strain evidence="1 2">CP48</strain>
        <plasmid evidence="2">pamcp48-600</plasmid>
    </source>
</reference>
<evidence type="ECO:0000313" key="2">
    <source>
        <dbReference type="Proteomes" id="UP000182101"/>
    </source>
</evidence>
<dbReference type="Proteomes" id="UP000182101">
    <property type="component" value="Plasmid pAMCP48-600"/>
</dbReference>
<sequence>MALGKQRRDARIRAITTAAEMIRSMGEEGSSHEDHQMEEDDFDLYIEECKKVADFLEEKARKLHVPGGA</sequence>
<gene>
    <name evidence="1" type="ORF">BM524_18945</name>
</gene>
<geneLocation type="plasmid" evidence="2">
    <name>pamcp48-600</name>
</geneLocation>
<evidence type="ECO:0000313" key="1">
    <source>
        <dbReference type="EMBL" id="APD92000.1"/>
    </source>
</evidence>
<keyword evidence="1" id="KW-0614">Plasmid</keyword>
<proteinExistence type="predicted"/>
<dbReference type="RefSeq" id="WP_071960610.1">
    <property type="nucleotide sequence ID" value="NZ_CP018025.1"/>
</dbReference>
<dbReference type="AlphaFoldDB" id="A0AAC9JGD3"/>
<protein>
    <submittedName>
        <fullName evidence="1">Uncharacterized protein</fullName>
    </submittedName>
</protein>
<name>A0AAC9JGD3_9ALTE</name>
<accession>A0AAC9JGD3</accession>
<dbReference type="EMBL" id="CP018025">
    <property type="protein sequence ID" value="APD92000.1"/>
    <property type="molecule type" value="Genomic_DNA"/>
</dbReference>
<organism evidence="1 2">
    <name type="scientific">Alteromonas mediterranea</name>
    <dbReference type="NCBI Taxonomy" id="314275"/>
    <lineage>
        <taxon>Bacteria</taxon>
        <taxon>Pseudomonadati</taxon>
        <taxon>Pseudomonadota</taxon>
        <taxon>Gammaproteobacteria</taxon>
        <taxon>Alteromonadales</taxon>
        <taxon>Alteromonadaceae</taxon>
        <taxon>Alteromonas/Salinimonas group</taxon>
        <taxon>Alteromonas</taxon>
    </lineage>
</organism>